<dbReference type="Gene3D" id="3.40.50.1700">
    <property type="entry name" value="Glycoside hydrolase family 3 C-terminal domain"/>
    <property type="match status" value="1"/>
</dbReference>
<keyword evidence="4" id="KW-0326">Glycosidase</keyword>
<dbReference type="PRINTS" id="PR00133">
    <property type="entry name" value="GLHYDRLASE3"/>
</dbReference>
<feature type="domain" description="Fibronectin type III-like" evidence="5">
    <location>
        <begin position="590"/>
        <end position="660"/>
    </location>
</feature>
<comment type="similarity">
    <text evidence="1 4">Belongs to the glycosyl hydrolase 3 family.</text>
</comment>
<dbReference type="InterPro" id="IPR026891">
    <property type="entry name" value="Fn3-like"/>
</dbReference>
<protein>
    <submittedName>
        <fullName evidence="6">Glycoside hydrolase family 3 C-terminal domain-containing protein</fullName>
    </submittedName>
</protein>
<accession>A0ABW1PAA3</accession>
<dbReference type="PANTHER" id="PTHR42715:SF10">
    <property type="entry name" value="BETA-GLUCOSIDASE"/>
    <property type="match status" value="1"/>
</dbReference>
<dbReference type="SMART" id="SM01217">
    <property type="entry name" value="Fn3_like"/>
    <property type="match status" value="1"/>
</dbReference>
<keyword evidence="3" id="KW-0119">Carbohydrate metabolism</keyword>
<organism evidence="6 7">
    <name type="scientific">Saccharothrix lopnurensis</name>
    <dbReference type="NCBI Taxonomy" id="1670621"/>
    <lineage>
        <taxon>Bacteria</taxon>
        <taxon>Bacillati</taxon>
        <taxon>Actinomycetota</taxon>
        <taxon>Actinomycetes</taxon>
        <taxon>Pseudonocardiales</taxon>
        <taxon>Pseudonocardiaceae</taxon>
        <taxon>Saccharothrix</taxon>
    </lineage>
</organism>
<evidence type="ECO:0000256" key="4">
    <source>
        <dbReference type="RuleBase" id="RU361161"/>
    </source>
</evidence>
<dbReference type="Pfam" id="PF01915">
    <property type="entry name" value="Glyco_hydro_3_C"/>
    <property type="match status" value="1"/>
</dbReference>
<dbReference type="InterPro" id="IPR019800">
    <property type="entry name" value="Glyco_hydro_3_AS"/>
</dbReference>
<dbReference type="RefSeq" id="WP_380638830.1">
    <property type="nucleotide sequence ID" value="NZ_JBHSQO010000030.1"/>
</dbReference>
<evidence type="ECO:0000259" key="5">
    <source>
        <dbReference type="SMART" id="SM01217"/>
    </source>
</evidence>
<sequence length="752" mass="79606">MNDSAPSAPLDDVPALLAALTREEKVDLLDGSDFWRTRAVPRLGVGRVVLSDGPHGLRSQPEDADHLGLLGATPSVAYPVAAATACSWDVDLLRRLGEALGAEARALGVSVVLGPGVNMKRSPLCGRNFEYLSEDPLLAGELGAALVHGVQSRGVGTSVKHFAANNQETARMSVSAEVDERTLREIYLPAFERVVTGARPWTVMCAYNRVNGEFASQHRWLLTEVLRDEWGFDGVVVSDWGAVYDRDEALAAGLDLEMPSSGGVGRDAVLAALDAGTLDEADVDRAAARVLELVAKARPALGPGQSYDEEAHHALAREAAAASAVLLKNDGVLPLDPAGDVPLAVIGEFARTPRFQGGGSSKVTPTRVEDALTALRARAGRGVRFAPGFTPDGSGDAAALLDEAVATARGAVAVVFLGLPDEWESEGYDRTHLGLPPEQVAVLEAVAGAAERVVVVLSNGGVVEVAAWQHHADALLEVWLPGQAGGGAVADLLLGAVNPSGKLAETVPVALADNPTVGNFPGEHDVVRYGEGLLIGYRWYDAHALPVAYPFGHGLSYTSFDYRDLEVEAEGNTARVSLTVTNTGERRGAEVVQLYVADPESSVFRPERELKAFAKVDLAPGESARVDLALDSRAFACWHTALRRWVVEPGAFAVEVGASSRDLRLRAVLELPGEAVVPPLSADSTAEQWLAHPWAAGRLREVVAGTGTDAMLTDPEAGRMVRAIPLRRLARFPGSPLDERWLEETAAAANSR</sequence>
<dbReference type="InterPro" id="IPR017853">
    <property type="entry name" value="GH"/>
</dbReference>
<evidence type="ECO:0000256" key="2">
    <source>
        <dbReference type="ARBA" id="ARBA00022801"/>
    </source>
</evidence>
<dbReference type="Pfam" id="PF00933">
    <property type="entry name" value="Glyco_hydro_3"/>
    <property type="match status" value="1"/>
</dbReference>
<dbReference type="InterPro" id="IPR050288">
    <property type="entry name" value="Cellulose_deg_GH3"/>
</dbReference>
<dbReference type="Proteomes" id="UP001596220">
    <property type="component" value="Unassembled WGS sequence"/>
</dbReference>
<dbReference type="PANTHER" id="PTHR42715">
    <property type="entry name" value="BETA-GLUCOSIDASE"/>
    <property type="match status" value="1"/>
</dbReference>
<dbReference type="PROSITE" id="PS00775">
    <property type="entry name" value="GLYCOSYL_HYDROL_F3"/>
    <property type="match status" value="1"/>
</dbReference>
<comment type="caution">
    <text evidence="6">The sequence shown here is derived from an EMBL/GenBank/DDBJ whole genome shotgun (WGS) entry which is preliminary data.</text>
</comment>
<dbReference type="EMBL" id="JBHSQO010000030">
    <property type="protein sequence ID" value="MFC6092530.1"/>
    <property type="molecule type" value="Genomic_DNA"/>
</dbReference>
<evidence type="ECO:0000256" key="3">
    <source>
        <dbReference type="ARBA" id="ARBA00023277"/>
    </source>
</evidence>
<dbReference type="Gene3D" id="2.60.40.10">
    <property type="entry name" value="Immunoglobulins"/>
    <property type="match status" value="1"/>
</dbReference>
<dbReference type="SUPFAM" id="SSF51445">
    <property type="entry name" value="(Trans)glycosidases"/>
    <property type="match status" value="1"/>
</dbReference>
<dbReference type="InterPro" id="IPR036962">
    <property type="entry name" value="Glyco_hydro_3_N_sf"/>
</dbReference>
<evidence type="ECO:0000313" key="7">
    <source>
        <dbReference type="Proteomes" id="UP001596220"/>
    </source>
</evidence>
<name>A0ABW1PAA3_9PSEU</name>
<keyword evidence="7" id="KW-1185">Reference proteome</keyword>
<evidence type="ECO:0000313" key="6">
    <source>
        <dbReference type="EMBL" id="MFC6092530.1"/>
    </source>
</evidence>
<dbReference type="GO" id="GO:0016787">
    <property type="term" value="F:hydrolase activity"/>
    <property type="evidence" value="ECO:0007669"/>
    <property type="project" value="UniProtKB-KW"/>
</dbReference>
<gene>
    <name evidence="6" type="ORF">ACFP3R_24925</name>
</gene>
<dbReference type="SUPFAM" id="SSF52279">
    <property type="entry name" value="Beta-D-glucan exohydrolase, C-terminal domain"/>
    <property type="match status" value="1"/>
</dbReference>
<dbReference type="InterPro" id="IPR002772">
    <property type="entry name" value="Glyco_hydro_3_C"/>
</dbReference>
<evidence type="ECO:0000256" key="1">
    <source>
        <dbReference type="ARBA" id="ARBA00005336"/>
    </source>
</evidence>
<dbReference type="InterPro" id="IPR013783">
    <property type="entry name" value="Ig-like_fold"/>
</dbReference>
<dbReference type="InterPro" id="IPR036881">
    <property type="entry name" value="Glyco_hydro_3_C_sf"/>
</dbReference>
<dbReference type="Pfam" id="PF14310">
    <property type="entry name" value="Fn3-like"/>
    <property type="match status" value="1"/>
</dbReference>
<keyword evidence="2 4" id="KW-0378">Hydrolase</keyword>
<reference evidence="7" key="1">
    <citation type="journal article" date="2019" name="Int. J. Syst. Evol. Microbiol.">
        <title>The Global Catalogue of Microorganisms (GCM) 10K type strain sequencing project: providing services to taxonomists for standard genome sequencing and annotation.</title>
        <authorList>
            <consortium name="The Broad Institute Genomics Platform"/>
            <consortium name="The Broad Institute Genome Sequencing Center for Infectious Disease"/>
            <person name="Wu L."/>
            <person name="Ma J."/>
        </authorList>
    </citation>
    <scope>NUCLEOTIDE SEQUENCE [LARGE SCALE GENOMIC DNA]</scope>
    <source>
        <strain evidence="7">CGMCC 4.7246</strain>
    </source>
</reference>
<dbReference type="Gene3D" id="3.20.20.300">
    <property type="entry name" value="Glycoside hydrolase, family 3, N-terminal domain"/>
    <property type="match status" value="1"/>
</dbReference>
<dbReference type="InterPro" id="IPR001764">
    <property type="entry name" value="Glyco_hydro_3_N"/>
</dbReference>
<proteinExistence type="inferred from homology"/>